<reference evidence="3" key="1">
    <citation type="journal article" date="2020" name="Fungal Divers.">
        <title>Resolving the Mortierellaceae phylogeny through synthesis of multi-gene phylogenetics and phylogenomics.</title>
        <authorList>
            <person name="Vandepol N."/>
            <person name="Liber J."/>
            <person name="Desiro A."/>
            <person name="Na H."/>
            <person name="Kennedy M."/>
            <person name="Barry K."/>
            <person name="Grigoriev I.V."/>
            <person name="Miller A.N."/>
            <person name="O'Donnell K."/>
            <person name="Stajich J.E."/>
            <person name="Bonito G."/>
        </authorList>
    </citation>
    <scope>NUCLEOTIDE SEQUENCE</scope>
    <source>
        <strain evidence="3">KOD1015</strain>
    </source>
</reference>
<comment type="caution">
    <text evidence="3">The sequence shown here is derived from an EMBL/GenBank/DDBJ whole genome shotgun (WGS) entry which is preliminary data.</text>
</comment>
<keyword evidence="2" id="KW-1133">Transmembrane helix</keyword>
<keyword evidence="2" id="KW-0472">Membrane</keyword>
<dbReference type="OrthoDB" id="2448214at2759"/>
<keyword evidence="2" id="KW-0812">Transmembrane</keyword>
<accession>A0A9P6FYV7</accession>
<proteinExistence type="predicted"/>
<evidence type="ECO:0000313" key="3">
    <source>
        <dbReference type="EMBL" id="KAF9584343.1"/>
    </source>
</evidence>
<evidence type="ECO:0000256" key="2">
    <source>
        <dbReference type="SAM" id="Phobius"/>
    </source>
</evidence>
<dbReference type="AlphaFoldDB" id="A0A9P6FYV7"/>
<name>A0A9P6FYV7_9FUNG</name>
<organism evidence="3 4">
    <name type="scientific">Lunasporangiospora selenospora</name>
    <dbReference type="NCBI Taxonomy" id="979761"/>
    <lineage>
        <taxon>Eukaryota</taxon>
        <taxon>Fungi</taxon>
        <taxon>Fungi incertae sedis</taxon>
        <taxon>Mucoromycota</taxon>
        <taxon>Mortierellomycotina</taxon>
        <taxon>Mortierellomycetes</taxon>
        <taxon>Mortierellales</taxon>
        <taxon>Mortierellaceae</taxon>
        <taxon>Lunasporangiospora</taxon>
    </lineage>
</organism>
<evidence type="ECO:0000256" key="1">
    <source>
        <dbReference type="SAM" id="MobiDB-lite"/>
    </source>
</evidence>
<gene>
    <name evidence="3" type="ORF">BGW38_006798</name>
</gene>
<protein>
    <submittedName>
        <fullName evidence="3">Uncharacterized protein</fullName>
    </submittedName>
</protein>
<evidence type="ECO:0000313" key="4">
    <source>
        <dbReference type="Proteomes" id="UP000780801"/>
    </source>
</evidence>
<dbReference type="EMBL" id="JAABOA010000439">
    <property type="protein sequence ID" value="KAF9584343.1"/>
    <property type="molecule type" value="Genomic_DNA"/>
</dbReference>
<keyword evidence="4" id="KW-1185">Reference proteome</keyword>
<sequence>MASLESTGILARAGYYHLNGSGSSHVSSSSGGSRVNRGSSNSHSSLTEGSSSNSAGIREMEYEVAFELFAGLCVSGLMCLVWLGMALRQGGNGRRGAISSVRRMSISLQRFSKQLKGGVEECKMALEAKIDALVEKIKFQID</sequence>
<dbReference type="Proteomes" id="UP000780801">
    <property type="component" value="Unassembled WGS sequence"/>
</dbReference>
<feature type="compositionally biased region" description="Low complexity" evidence="1">
    <location>
        <begin position="25"/>
        <end position="45"/>
    </location>
</feature>
<feature type="region of interest" description="Disordered" evidence="1">
    <location>
        <begin position="25"/>
        <end position="53"/>
    </location>
</feature>
<feature type="transmembrane region" description="Helical" evidence="2">
    <location>
        <begin position="68"/>
        <end position="87"/>
    </location>
</feature>